<keyword evidence="4" id="KW-0378">Hydrolase</keyword>
<keyword evidence="8" id="KW-0413">Isomerase</keyword>
<evidence type="ECO:0000259" key="14">
    <source>
        <dbReference type="PROSITE" id="PS51194"/>
    </source>
</evidence>
<dbReference type="PANTHER" id="PTHR13710:SF105">
    <property type="entry name" value="ATP-DEPENDENT DNA HELICASE Q1"/>
    <property type="match status" value="1"/>
</dbReference>
<organism evidence="15 16">
    <name type="scientific">Paraburkholderia podalyriae</name>
    <dbReference type="NCBI Taxonomy" id="1938811"/>
    <lineage>
        <taxon>Bacteria</taxon>
        <taxon>Pseudomonadati</taxon>
        <taxon>Pseudomonadota</taxon>
        <taxon>Betaproteobacteria</taxon>
        <taxon>Burkholderiales</taxon>
        <taxon>Burkholderiaceae</taxon>
        <taxon>Paraburkholderia</taxon>
    </lineage>
</organism>
<evidence type="ECO:0000256" key="6">
    <source>
        <dbReference type="ARBA" id="ARBA00022840"/>
    </source>
</evidence>
<dbReference type="Proteomes" id="UP000736373">
    <property type="component" value="Unassembled WGS sequence"/>
</dbReference>
<dbReference type="SUPFAM" id="SSF52540">
    <property type="entry name" value="P-loop containing nucleoside triphosphate hydrolases"/>
    <property type="match status" value="1"/>
</dbReference>
<dbReference type="SMART" id="SM00487">
    <property type="entry name" value="DEXDc"/>
    <property type="match status" value="1"/>
</dbReference>
<evidence type="ECO:0000256" key="3">
    <source>
        <dbReference type="ARBA" id="ARBA00022741"/>
    </source>
</evidence>
<dbReference type="InterPro" id="IPR032284">
    <property type="entry name" value="RecQ_Zn-bd"/>
</dbReference>
<reference evidence="15 16" key="1">
    <citation type="submission" date="2019-09" db="EMBL/GenBank/DDBJ databases">
        <title>Paraburkholderia podalyriae sp. nov., A South African Podalyria-associated rhizobium.</title>
        <authorList>
            <person name="Mavima L."/>
            <person name="Beukes C.W."/>
            <person name="Palmer M."/>
            <person name="De Meyer S.E."/>
            <person name="James E.K."/>
            <person name="Maluk M."/>
            <person name="Avontuur J.R."/>
            <person name="Chan W.Y."/>
            <person name="Venter S.N."/>
            <person name="Steenkamp E.T."/>
        </authorList>
    </citation>
    <scope>NUCLEOTIDE SEQUENCE [LARGE SCALE GENOMIC DNA]</scope>
    <source>
        <strain evidence="15 16">WC7.3b</strain>
    </source>
</reference>
<keyword evidence="2" id="KW-0479">Metal-binding</keyword>
<keyword evidence="7" id="KW-0238">DNA-binding</keyword>
<dbReference type="PANTHER" id="PTHR13710">
    <property type="entry name" value="DNA HELICASE RECQ FAMILY MEMBER"/>
    <property type="match status" value="1"/>
</dbReference>
<comment type="caution">
    <text evidence="15">The sequence shown here is derived from an EMBL/GenBank/DDBJ whole genome shotgun (WGS) entry which is preliminary data.</text>
</comment>
<feature type="domain" description="Helicase ATP-binding" evidence="13">
    <location>
        <begin position="38"/>
        <end position="209"/>
    </location>
</feature>
<gene>
    <name evidence="15" type="ORF">F6X42_13250</name>
</gene>
<dbReference type="Gene3D" id="1.10.10.10">
    <property type="entry name" value="Winged helix-like DNA-binding domain superfamily/Winged helix DNA-binding domain"/>
    <property type="match status" value="1"/>
</dbReference>
<dbReference type="InterPro" id="IPR001650">
    <property type="entry name" value="Helicase_C-like"/>
</dbReference>
<evidence type="ECO:0000256" key="4">
    <source>
        <dbReference type="ARBA" id="ARBA00022801"/>
    </source>
</evidence>
<evidence type="ECO:0000256" key="11">
    <source>
        <dbReference type="ARBA" id="ARBA00044535"/>
    </source>
</evidence>
<dbReference type="PROSITE" id="PS51194">
    <property type="entry name" value="HELICASE_CTER"/>
    <property type="match status" value="1"/>
</dbReference>
<dbReference type="InterPro" id="IPR027417">
    <property type="entry name" value="P-loop_NTPase"/>
</dbReference>
<feature type="domain" description="Helicase C-terminal" evidence="14">
    <location>
        <begin position="247"/>
        <end position="397"/>
    </location>
</feature>
<evidence type="ECO:0000256" key="8">
    <source>
        <dbReference type="ARBA" id="ARBA00023235"/>
    </source>
</evidence>
<dbReference type="EC" id="5.6.2.4" evidence="10"/>
<dbReference type="InterPro" id="IPR014001">
    <property type="entry name" value="Helicase_ATP-bd"/>
</dbReference>
<dbReference type="InterPro" id="IPR011545">
    <property type="entry name" value="DEAD/DEAH_box_helicase_dom"/>
</dbReference>
<dbReference type="CDD" id="cd17920">
    <property type="entry name" value="DEXHc_RecQ"/>
    <property type="match status" value="1"/>
</dbReference>
<dbReference type="Pfam" id="PF00271">
    <property type="entry name" value="Helicase_C"/>
    <property type="match status" value="1"/>
</dbReference>
<dbReference type="Pfam" id="PF00270">
    <property type="entry name" value="DEAD"/>
    <property type="match status" value="1"/>
</dbReference>
<proteinExistence type="inferred from homology"/>
<name>A0ABR7PMJ4_9BURK</name>
<evidence type="ECO:0000256" key="7">
    <source>
        <dbReference type="ARBA" id="ARBA00023125"/>
    </source>
</evidence>
<dbReference type="EMBL" id="VZQQ01000009">
    <property type="protein sequence ID" value="MBC8747536.1"/>
    <property type="molecule type" value="Genomic_DNA"/>
</dbReference>
<evidence type="ECO:0000313" key="16">
    <source>
        <dbReference type="Proteomes" id="UP000736373"/>
    </source>
</evidence>
<comment type="similarity">
    <text evidence="1">Belongs to the helicase family. RecQ subfamily.</text>
</comment>
<protein>
    <recommendedName>
        <fullName evidence="11">ATP-dependent DNA helicase RecQ</fullName>
        <ecNumber evidence="10">5.6.2.4</ecNumber>
    </recommendedName>
    <alternativeName>
        <fullName evidence="12">DNA 3'-5' helicase RecQ</fullName>
    </alternativeName>
</protein>
<dbReference type="SMART" id="SM00490">
    <property type="entry name" value="HELICc"/>
    <property type="match status" value="1"/>
</dbReference>
<accession>A0ABR7PMJ4</accession>
<evidence type="ECO:0000256" key="5">
    <source>
        <dbReference type="ARBA" id="ARBA00022806"/>
    </source>
</evidence>
<sequence length="587" mass="65373">MNDTPAMRDTSARLNAMRRTLREVFGISRLRPGQRDIIRSVLERRDTLAVMPTGAGKSLCYQLPALHLDGWTLVVSPLIALMKDQFDKLREAGVDAWRINSTVPAAELRATYEALRGARRGIVFVTPEQLTRPELIDALHGRLRQRIELVVVDEAHCVSQWGHDFRPAFLRIVDAVKALGKPPILALTATATADIRDDIVRSLGLREPCIVNTGVYRDNLHYRVTQVSVAGGRQRASTRAREAKTAALRTLLASETGRGIVYTATVREAERLAATVRGWEVATACYHGRMPARERHDAQERFVSGDVRVVISTNAFGMGVDIPDIRFVVHYQMPGSIDAYYQESGRAGRDGKVARCELLFDLNDRRVQQFLALGRYPDAALLRRICDALAQHTKSPGPGVTARELLDAVPDVGRNKLTVALKMLTDSRHVSRDRLQRYRLREVSRDLGPGSGEDRAIEAAVERYAQFAKRDRDALQQMIDYAQTGGCRWRVMLEYFGDAQGFERCGTCDNCLNPLAATLEAQRSAPDDKKLPRHASGKPRFGRGDAVRVRKYGSGHVVFATDEQVAVLFPDGTTRTFMASFVKAEIA</sequence>
<dbReference type="GO" id="GO:0004386">
    <property type="term" value="F:helicase activity"/>
    <property type="evidence" value="ECO:0007669"/>
    <property type="project" value="UniProtKB-KW"/>
</dbReference>
<evidence type="ECO:0000256" key="9">
    <source>
        <dbReference type="ARBA" id="ARBA00034617"/>
    </source>
</evidence>
<keyword evidence="5 15" id="KW-0347">Helicase</keyword>
<dbReference type="InterPro" id="IPR004589">
    <property type="entry name" value="DNA_helicase_ATP-dep_RecQ"/>
</dbReference>
<dbReference type="Gene3D" id="3.40.50.300">
    <property type="entry name" value="P-loop containing nucleotide triphosphate hydrolases"/>
    <property type="match status" value="2"/>
</dbReference>
<dbReference type="PROSITE" id="PS51192">
    <property type="entry name" value="HELICASE_ATP_BIND_1"/>
    <property type="match status" value="1"/>
</dbReference>
<dbReference type="Pfam" id="PF16124">
    <property type="entry name" value="RecQ_Zn_bind"/>
    <property type="match status" value="1"/>
</dbReference>
<evidence type="ECO:0000256" key="10">
    <source>
        <dbReference type="ARBA" id="ARBA00034808"/>
    </source>
</evidence>
<keyword evidence="16" id="KW-1185">Reference proteome</keyword>
<evidence type="ECO:0000256" key="2">
    <source>
        <dbReference type="ARBA" id="ARBA00022723"/>
    </source>
</evidence>
<keyword evidence="3" id="KW-0547">Nucleotide-binding</keyword>
<evidence type="ECO:0000259" key="13">
    <source>
        <dbReference type="PROSITE" id="PS51192"/>
    </source>
</evidence>
<comment type="catalytic activity">
    <reaction evidence="9">
        <text>Couples ATP hydrolysis with the unwinding of duplex DNA by translocating in the 3'-5' direction.</text>
        <dbReference type="EC" id="5.6.2.4"/>
    </reaction>
</comment>
<evidence type="ECO:0000256" key="1">
    <source>
        <dbReference type="ARBA" id="ARBA00005446"/>
    </source>
</evidence>
<dbReference type="RefSeq" id="WP_246530077.1">
    <property type="nucleotide sequence ID" value="NZ_VZQQ01000009.1"/>
</dbReference>
<keyword evidence="6" id="KW-0067">ATP-binding</keyword>
<evidence type="ECO:0000256" key="12">
    <source>
        <dbReference type="ARBA" id="ARBA00044550"/>
    </source>
</evidence>
<dbReference type="NCBIfam" id="TIGR00614">
    <property type="entry name" value="recQ_fam"/>
    <property type="match status" value="1"/>
</dbReference>
<evidence type="ECO:0000313" key="15">
    <source>
        <dbReference type="EMBL" id="MBC8747536.1"/>
    </source>
</evidence>
<dbReference type="InterPro" id="IPR036388">
    <property type="entry name" value="WH-like_DNA-bd_sf"/>
</dbReference>